<feature type="transmembrane region" description="Helical" evidence="9">
    <location>
        <begin position="95"/>
        <end position="121"/>
    </location>
</feature>
<organism evidence="11">
    <name type="scientific">hydrothermal vent metagenome</name>
    <dbReference type="NCBI Taxonomy" id="652676"/>
    <lineage>
        <taxon>unclassified sequences</taxon>
        <taxon>metagenomes</taxon>
        <taxon>ecological metagenomes</taxon>
    </lineage>
</organism>
<keyword evidence="6" id="KW-0653">Protein transport</keyword>
<dbReference type="AlphaFoldDB" id="A0A3B0W1H7"/>
<evidence type="ECO:0000259" key="10">
    <source>
        <dbReference type="Pfam" id="PF01618"/>
    </source>
</evidence>
<dbReference type="GO" id="GO:0005886">
    <property type="term" value="C:plasma membrane"/>
    <property type="evidence" value="ECO:0007669"/>
    <property type="project" value="UniProtKB-SubCell"/>
</dbReference>
<evidence type="ECO:0000256" key="9">
    <source>
        <dbReference type="SAM" id="Phobius"/>
    </source>
</evidence>
<evidence type="ECO:0000256" key="1">
    <source>
        <dbReference type="ARBA" id="ARBA00004651"/>
    </source>
</evidence>
<evidence type="ECO:0000256" key="3">
    <source>
        <dbReference type="ARBA" id="ARBA00022448"/>
    </source>
</evidence>
<evidence type="ECO:0000256" key="6">
    <source>
        <dbReference type="ARBA" id="ARBA00022927"/>
    </source>
</evidence>
<dbReference type="GO" id="GO:0055085">
    <property type="term" value="P:transmembrane transport"/>
    <property type="evidence" value="ECO:0007669"/>
    <property type="project" value="InterPro"/>
</dbReference>
<evidence type="ECO:0000256" key="5">
    <source>
        <dbReference type="ARBA" id="ARBA00022692"/>
    </source>
</evidence>
<evidence type="ECO:0000256" key="2">
    <source>
        <dbReference type="ARBA" id="ARBA00010442"/>
    </source>
</evidence>
<dbReference type="EMBL" id="UOFB01000374">
    <property type="protein sequence ID" value="VAW49718.1"/>
    <property type="molecule type" value="Genomic_DNA"/>
</dbReference>
<keyword evidence="5 9" id="KW-0812">Transmembrane</keyword>
<dbReference type="NCBIfam" id="TIGR02805">
    <property type="entry name" value="exbB2"/>
    <property type="match status" value="1"/>
</dbReference>
<evidence type="ECO:0000256" key="4">
    <source>
        <dbReference type="ARBA" id="ARBA00022475"/>
    </source>
</evidence>
<gene>
    <name evidence="11" type="ORF">MNBD_GAMMA04-379</name>
</gene>
<feature type="transmembrane region" description="Helical" evidence="9">
    <location>
        <begin position="66"/>
        <end position="83"/>
    </location>
</feature>
<keyword evidence="4" id="KW-1003">Cell membrane</keyword>
<reference evidence="11" key="1">
    <citation type="submission" date="2018-06" db="EMBL/GenBank/DDBJ databases">
        <authorList>
            <person name="Zhirakovskaya E."/>
        </authorList>
    </citation>
    <scope>NUCLEOTIDE SEQUENCE</scope>
</reference>
<name>A0A3B0W1H7_9ZZZZ</name>
<comment type="subcellular location">
    <subcellularLocation>
        <location evidence="1">Cell membrane</location>
        <topology evidence="1">Multi-pass membrane protein</topology>
    </subcellularLocation>
</comment>
<dbReference type="GO" id="GO:0017038">
    <property type="term" value="P:protein import"/>
    <property type="evidence" value="ECO:0007669"/>
    <property type="project" value="TreeGrafter"/>
</dbReference>
<evidence type="ECO:0000256" key="7">
    <source>
        <dbReference type="ARBA" id="ARBA00022989"/>
    </source>
</evidence>
<evidence type="ECO:0000313" key="11">
    <source>
        <dbReference type="EMBL" id="VAW49718.1"/>
    </source>
</evidence>
<feature type="domain" description="MotA/TolQ/ExbB proton channel" evidence="10">
    <location>
        <begin position="32"/>
        <end position="133"/>
    </location>
</feature>
<dbReference type="Pfam" id="PF01618">
    <property type="entry name" value="MotA_ExbB"/>
    <property type="match status" value="1"/>
</dbReference>
<evidence type="ECO:0000256" key="8">
    <source>
        <dbReference type="ARBA" id="ARBA00023136"/>
    </source>
</evidence>
<keyword evidence="3" id="KW-0813">Transport</keyword>
<dbReference type="InterPro" id="IPR050790">
    <property type="entry name" value="ExbB/TolQ_transport"/>
</dbReference>
<protein>
    <submittedName>
        <fullName evidence="11">Ferric siderophore transport system, biopolymer transport protein ExbB</fullName>
    </submittedName>
</protein>
<keyword evidence="7 9" id="KW-1133">Transmembrane helix</keyword>
<dbReference type="InterPro" id="IPR014172">
    <property type="entry name" value="TonB_ExbB_2"/>
</dbReference>
<keyword evidence="8 9" id="KW-0472">Membrane</keyword>
<proteinExistence type="inferred from homology"/>
<dbReference type="PANTHER" id="PTHR30625">
    <property type="entry name" value="PROTEIN TOLQ"/>
    <property type="match status" value="1"/>
</dbReference>
<accession>A0A3B0W1H7</accession>
<sequence length="150" mass="16418">MEMLKTYLDITVFGLLGLMGFIALWITLERLFFYKNLQTQQFSHHEHLNIALTKNLTTLATIGANAPYVGLLGTVIGILITFYELGQVHNLDTSAIMTGLALALKATAAGIAVAIPCIMAYNGLNRKVDVFNALYRADQSTNQPNTSSHT</sequence>
<dbReference type="PANTHER" id="PTHR30625:SF15">
    <property type="entry name" value="BIOPOLYMER TRANSPORT PROTEIN EXBB"/>
    <property type="match status" value="1"/>
</dbReference>
<comment type="similarity">
    <text evidence="2">Belongs to the ExbB/TolQ family.</text>
</comment>
<feature type="transmembrane region" description="Helical" evidence="9">
    <location>
        <begin position="7"/>
        <end position="28"/>
    </location>
</feature>
<dbReference type="InterPro" id="IPR002898">
    <property type="entry name" value="MotA_ExbB_proton_chnl"/>
</dbReference>